<dbReference type="HOGENOM" id="CLU_1866368_0_0_1"/>
<dbReference type="AlphaFoldDB" id="R0KDQ6"/>
<keyword evidence="3" id="KW-1185">Reference proteome</keyword>
<sequence>MRSVRDTTDPGNKNAGHCAGSEGSSSTLRRTVCHPQSKCPDWRKNRTQAGRERVTDNSPARCGNIVLIENTNRALPRAPNVSMLLSFSYNAHAMQRAAGRRPIRFDRHTTHGLEPQNIDTFWYDTHRPCAQKLPASG</sequence>
<evidence type="ECO:0000313" key="3">
    <source>
        <dbReference type="Proteomes" id="UP000016935"/>
    </source>
</evidence>
<evidence type="ECO:0000256" key="1">
    <source>
        <dbReference type="SAM" id="MobiDB-lite"/>
    </source>
</evidence>
<feature type="region of interest" description="Disordered" evidence="1">
    <location>
        <begin position="1"/>
        <end position="36"/>
    </location>
</feature>
<reference evidence="2 3" key="1">
    <citation type="journal article" date="2012" name="PLoS Pathog.">
        <title>Diverse lifestyles and strategies of plant pathogenesis encoded in the genomes of eighteen Dothideomycetes fungi.</title>
        <authorList>
            <person name="Ohm R.A."/>
            <person name="Feau N."/>
            <person name="Henrissat B."/>
            <person name="Schoch C.L."/>
            <person name="Horwitz B.A."/>
            <person name="Barry K.W."/>
            <person name="Condon B.J."/>
            <person name="Copeland A.C."/>
            <person name="Dhillon B."/>
            <person name="Glaser F."/>
            <person name="Hesse C.N."/>
            <person name="Kosti I."/>
            <person name="LaButti K."/>
            <person name="Lindquist E.A."/>
            <person name="Lucas S."/>
            <person name="Salamov A.A."/>
            <person name="Bradshaw R.E."/>
            <person name="Ciuffetti L."/>
            <person name="Hamelin R.C."/>
            <person name="Kema G.H.J."/>
            <person name="Lawrence C."/>
            <person name="Scott J.A."/>
            <person name="Spatafora J.W."/>
            <person name="Turgeon B.G."/>
            <person name="de Wit P.J.G.M."/>
            <person name="Zhong S."/>
            <person name="Goodwin S.B."/>
            <person name="Grigoriev I.V."/>
        </authorList>
    </citation>
    <scope>NUCLEOTIDE SEQUENCE [LARGE SCALE GENOMIC DNA]</scope>
    <source>
        <strain evidence="3">28A</strain>
    </source>
</reference>
<dbReference type="Proteomes" id="UP000016935">
    <property type="component" value="Unassembled WGS sequence"/>
</dbReference>
<reference evidence="2 3" key="2">
    <citation type="journal article" date="2013" name="PLoS Genet.">
        <title>Comparative genome structure, secondary metabolite, and effector coding capacity across Cochliobolus pathogens.</title>
        <authorList>
            <person name="Condon B.J."/>
            <person name="Leng Y."/>
            <person name="Wu D."/>
            <person name="Bushley K.E."/>
            <person name="Ohm R.A."/>
            <person name="Otillar R."/>
            <person name="Martin J."/>
            <person name="Schackwitz W."/>
            <person name="Grimwood J."/>
            <person name="MohdZainudin N."/>
            <person name="Xue C."/>
            <person name="Wang R."/>
            <person name="Manning V.A."/>
            <person name="Dhillon B."/>
            <person name="Tu Z.J."/>
            <person name="Steffenson B.J."/>
            <person name="Salamov A."/>
            <person name="Sun H."/>
            <person name="Lowry S."/>
            <person name="LaButti K."/>
            <person name="Han J."/>
            <person name="Copeland A."/>
            <person name="Lindquist E."/>
            <person name="Barry K."/>
            <person name="Schmutz J."/>
            <person name="Baker S.E."/>
            <person name="Ciuffetti L.M."/>
            <person name="Grigoriev I.V."/>
            <person name="Zhong S."/>
            <person name="Turgeon B.G."/>
        </authorList>
    </citation>
    <scope>NUCLEOTIDE SEQUENCE [LARGE SCALE GENOMIC DNA]</scope>
    <source>
        <strain evidence="3">28A</strain>
    </source>
</reference>
<accession>R0KDQ6</accession>
<protein>
    <submittedName>
        <fullName evidence="2">Uncharacterized protein</fullName>
    </submittedName>
</protein>
<name>R0KDQ6_EXST2</name>
<evidence type="ECO:0000313" key="2">
    <source>
        <dbReference type="EMBL" id="EOA91013.1"/>
    </source>
</evidence>
<dbReference type="EMBL" id="KB908482">
    <property type="protein sequence ID" value="EOA91013.1"/>
    <property type="molecule type" value="Genomic_DNA"/>
</dbReference>
<proteinExistence type="predicted"/>
<gene>
    <name evidence="2" type="ORF">SETTUDRAFT_166867</name>
</gene>
<organism evidence="2 3">
    <name type="scientific">Exserohilum turcicum (strain 28A)</name>
    <name type="common">Northern leaf blight fungus</name>
    <name type="synonym">Setosphaeria turcica</name>
    <dbReference type="NCBI Taxonomy" id="671987"/>
    <lineage>
        <taxon>Eukaryota</taxon>
        <taxon>Fungi</taxon>
        <taxon>Dikarya</taxon>
        <taxon>Ascomycota</taxon>
        <taxon>Pezizomycotina</taxon>
        <taxon>Dothideomycetes</taxon>
        <taxon>Pleosporomycetidae</taxon>
        <taxon>Pleosporales</taxon>
        <taxon>Pleosporineae</taxon>
        <taxon>Pleosporaceae</taxon>
        <taxon>Exserohilum</taxon>
    </lineage>
</organism>
<dbReference type="RefSeq" id="XP_008021686.1">
    <property type="nucleotide sequence ID" value="XM_008023495.1"/>
</dbReference>
<dbReference type="GeneID" id="19399960"/>